<evidence type="ECO:0000313" key="7">
    <source>
        <dbReference type="Proteomes" id="UP000217790"/>
    </source>
</evidence>
<dbReference type="Gene3D" id="1.10.600.10">
    <property type="entry name" value="Farnesyl Diphosphate Synthase"/>
    <property type="match status" value="1"/>
</dbReference>
<dbReference type="OrthoDB" id="10257492at2759"/>
<keyword evidence="2 5" id="KW-0808">Transferase</keyword>
<dbReference type="GO" id="GO:0004161">
    <property type="term" value="F:dimethylallyltranstransferase activity"/>
    <property type="evidence" value="ECO:0007669"/>
    <property type="project" value="TreeGrafter"/>
</dbReference>
<dbReference type="GO" id="GO:0046872">
    <property type="term" value="F:metal ion binding"/>
    <property type="evidence" value="ECO:0007669"/>
    <property type="project" value="UniProtKB-KW"/>
</dbReference>
<dbReference type="GO" id="GO:0005737">
    <property type="term" value="C:cytoplasm"/>
    <property type="evidence" value="ECO:0007669"/>
    <property type="project" value="TreeGrafter"/>
</dbReference>
<comment type="cofactor">
    <cofactor evidence="1">
        <name>Mg(2+)</name>
        <dbReference type="ChEBI" id="CHEBI:18420"/>
    </cofactor>
</comment>
<keyword evidence="7" id="KW-1185">Reference proteome</keyword>
<name>A0A2H3CYC6_ARMGA</name>
<dbReference type="AlphaFoldDB" id="A0A2H3CYC6"/>
<accession>A0A2H3CYC6</accession>
<gene>
    <name evidence="6" type="ORF">ARMGADRAFT_1086319</name>
</gene>
<dbReference type="PANTHER" id="PTHR11525">
    <property type="entry name" value="FARNESYL-PYROPHOSPHATE SYNTHETASE"/>
    <property type="match status" value="1"/>
</dbReference>
<evidence type="ECO:0000256" key="2">
    <source>
        <dbReference type="ARBA" id="ARBA00022679"/>
    </source>
</evidence>
<protein>
    <submittedName>
        <fullName evidence="6">Terpenoid synthase</fullName>
    </submittedName>
</protein>
<dbReference type="STRING" id="47427.A0A2H3CYC6"/>
<dbReference type="InterPro" id="IPR008949">
    <property type="entry name" value="Isoprenoid_synthase_dom_sf"/>
</dbReference>
<keyword evidence="4" id="KW-0460">Magnesium</keyword>
<sequence length="312" mass="35805">MFRRDVSKMLEEIDLQTMIRTAKTRRGINRNRTTVDIHVRATLMHYDSHHKTVFAPNLEVETQHLSLLPVSSVQRPRLHRRHISADTAARHARFERTWKVIKQELLDYITGEDMPNDAIEWYERNLDYSVFGGKLNRCMSVVGTAKIIKGLTDDEHLKAAVLGWGIELLQAFFLISDDMMDSFITRCWHRVPKVCQITINDSFMLEAAIYYLLKEHFLGRATVLIFWSFSGDDVPDGDGAAYRFDRCSARHSLIVLYKISHYSFYLPVALAVYMSHVPQSHPSGNQAIEPYASLNPSSSPSASIIIQDDFLD</sequence>
<evidence type="ECO:0000256" key="1">
    <source>
        <dbReference type="ARBA" id="ARBA00001946"/>
    </source>
</evidence>
<dbReference type="InterPro" id="IPR039702">
    <property type="entry name" value="FPS1-like"/>
</dbReference>
<dbReference type="InParanoid" id="A0A2H3CYC6"/>
<evidence type="ECO:0000256" key="3">
    <source>
        <dbReference type="ARBA" id="ARBA00022723"/>
    </source>
</evidence>
<organism evidence="6 7">
    <name type="scientific">Armillaria gallica</name>
    <name type="common">Bulbous honey fungus</name>
    <name type="synonym">Armillaria bulbosa</name>
    <dbReference type="NCBI Taxonomy" id="47427"/>
    <lineage>
        <taxon>Eukaryota</taxon>
        <taxon>Fungi</taxon>
        <taxon>Dikarya</taxon>
        <taxon>Basidiomycota</taxon>
        <taxon>Agaricomycotina</taxon>
        <taxon>Agaricomycetes</taxon>
        <taxon>Agaricomycetidae</taxon>
        <taxon>Agaricales</taxon>
        <taxon>Marasmiineae</taxon>
        <taxon>Physalacriaceae</taxon>
        <taxon>Armillaria</taxon>
    </lineage>
</organism>
<dbReference type="SUPFAM" id="SSF48576">
    <property type="entry name" value="Terpenoid synthases"/>
    <property type="match status" value="1"/>
</dbReference>
<dbReference type="GO" id="GO:0045337">
    <property type="term" value="P:farnesyl diphosphate biosynthetic process"/>
    <property type="evidence" value="ECO:0007669"/>
    <property type="project" value="TreeGrafter"/>
</dbReference>
<evidence type="ECO:0000256" key="4">
    <source>
        <dbReference type="ARBA" id="ARBA00022842"/>
    </source>
</evidence>
<dbReference type="PANTHER" id="PTHR11525:SF0">
    <property type="entry name" value="FARNESYL PYROPHOSPHATE SYNTHASE"/>
    <property type="match status" value="1"/>
</dbReference>
<dbReference type="EMBL" id="KZ293682">
    <property type="protein sequence ID" value="PBK86830.1"/>
    <property type="molecule type" value="Genomic_DNA"/>
</dbReference>
<reference evidence="7" key="1">
    <citation type="journal article" date="2017" name="Nat. Ecol. Evol.">
        <title>Genome expansion and lineage-specific genetic innovations in the forest pathogenic fungi Armillaria.</title>
        <authorList>
            <person name="Sipos G."/>
            <person name="Prasanna A.N."/>
            <person name="Walter M.C."/>
            <person name="O'Connor E."/>
            <person name="Balint B."/>
            <person name="Krizsan K."/>
            <person name="Kiss B."/>
            <person name="Hess J."/>
            <person name="Varga T."/>
            <person name="Slot J."/>
            <person name="Riley R."/>
            <person name="Boka B."/>
            <person name="Rigling D."/>
            <person name="Barry K."/>
            <person name="Lee J."/>
            <person name="Mihaltcheva S."/>
            <person name="LaButti K."/>
            <person name="Lipzen A."/>
            <person name="Waldron R."/>
            <person name="Moloney N.M."/>
            <person name="Sperisen C."/>
            <person name="Kredics L."/>
            <person name="Vagvoelgyi C."/>
            <person name="Patrignani A."/>
            <person name="Fitzpatrick D."/>
            <person name="Nagy I."/>
            <person name="Doyle S."/>
            <person name="Anderson J.B."/>
            <person name="Grigoriev I.V."/>
            <person name="Gueldener U."/>
            <person name="Muensterkoetter M."/>
            <person name="Nagy L.G."/>
        </authorList>
    </citation>
    <scope>NUCLEOTIDE SEQUENCE [LARGE SCALE GENOMIC DNA]</scope>
    <source>
        <strain evidence="7">Ar21-2</strain>
    </source>
</reference>
<dbReference type="GO" id="GO:0004337">
    <property type="term" value="F:(2E,6E)-farnesyl diphosphate synthase activity"/>
    <property type="evidence" value="ECO:0007669"/>
    <property type="project" value="TreeGrafter"/>
</dbReference>
<evidence type="ECO:0000313" key="6">
    <source>
        <dbReference type="EMBL" id="PBK86830.1"/>
    </source>
</evidence>
<dbReference type="Pfam" id="PF00348">
    <property type="entry name" value="polyprenyl_synt"/>
    <property type="match status" value="1"/>
</dbReference>
<evidence type="ECO:0000256" key="5">
    <source>
        <dbReference type="RuleBase" id="RU004466"/>
    </source>
</evidence>
<dbReference type="InterPro" id="IPR000092">
    <property type="entry name" value="Polyprenyl_synt"/>
</dbReference>
<dbReference type="Proteomes" id="UP000217790">
    <property type="component" value="Unassembled WGS sequence"/>
</dbReference>
<comment type="similarity">
    <text evidence="5">Belongs to the FPP/GGPP synthase family.</text>
</comment>
<proteinExistence type="inferred from homology"/>
<keyword evidence="3" id="KW-0479">Metal-binding</keyword>